<feature type="domain" description="Sushi" evidence="8">
    <location>
        <begin position="1448"/>
        <end position="1503"/>
    </location>
</feature>
<feature type="domain" description="Ig-like" evidence="7">
    <location>
        <begin position="1230"/>
        <end position="1311"/>
    </location>
</feature>
<feature type="domain" description="Sushi" evidence="8">
    <location>
        <begin position="414"/>
        <end position="471"/>
    </location>
</feature>
<dbReference type="InterPro" id="IPR036179">
    <property type="entry name" value="Ig-like_dom_sf"/>
</dbReference>
<evidence type="ECO:0000256" key="5">
    <source>
        <dbReference type="PROSITE-ProRule" id="PRU00302"/>
    </source>
</evidence>
<feature type="disulfide bond" evidence="5">
    <location>
        <begin position="1539"/>
        <end position="1566"/>
    </location>
</feature>
<dbReference type="InterPro" id="IPR050350">
    <property type="entry name" value="Compl-Cell_Adhes-Reg"/>
</dbReference>
<dbReference type="PROSITE" id="PS50835">
    <property type="entry name" value="IG_LIKE"/>
    <property type="match status" value="1"/>
</dbReference>
<dbReference type="InterPro" id="IPR003599">
    <property type="entry name" value="Ig_sub"/>
</dbReference>
<dbReference type="EMBL" id="ASGP02000001">
    <property type="protein sequence ID" value="KAH9526031.1"/>
    <property type="molecule type" value="Genomic_DNA"/>
</dbReference>
<keyword evidence="1 5" id="KW-0768">Sushi</keyword>
<dbReference type="SUPFAM" id="SSF48726">
    <property type="entry name" value="Immunoglobulin"/>
    <property type="match status" value="1"/>
</dbReference>
<dbReference type="CDD" id="cd00033">
    <property type="entry name" value="CCP"/>
    <property type="match status" value="12"/>
</dbReference>
<dbReference type="Gene3D" id="2.10.70.10">
    <property type="entry name" value="Complement Module, domain 1"/>
    <property type="match status" value="13"/>
</dbReference>
<feature type="region of interest" description="Disordered" evidence="6">
    <location>
        <begin position="749"/>
        <end position="777"/>
    </location>
</feature>
<organism evidence="9 10">
    <name type="scientific">Dermatophagoides farinae</name>
    <name type="common">American house dust mite</name>
    <dbReference type="NCBI Taxonomy" id="6954"/>
    <lineage>
        <taxon>Eukaryota</taxon>
        <taxon>Metazoa</taxon>
        <taxon>Ecdysozoa</taxon>
        <taxon>Arthropoda</taxon>
        <taxon>Chelicerata</taxon>
        <taxon>Arachnida</taxon>
        <taxon>Acari</taxon>
        <taxon>Acariformes</taxon>
        <taxon>Sarcoptiformes</taxon>
        <taxon>Astigmata</taxon>
        <taxon>Psoroptidia</taxon>
        <taxon>Analgoidea</taxon>
        <taxon>Pyroglyphidae</taxon>
        <taxon>Dermatophagoidinae</taxon>
        <taxon>Dermatophagoides</taxon>
    </lineage>
</organism>
<protein>
    <recommendedName>
        <fullName evidence="11">Sushi, von Willebrand factor type A, EGF and pentraxin domain-containing protein 1-like</fullName>
    </recommendedName>
</protein>
<feature type="domain" description="Sushi" evidence="8">
    <location>
        <begin position="776"/>
        <end position="841"/>
    </location>
</feature>
<accession>A0A922L7E3</accession>
<keyword evidence="2" id="KW-0677">Repeat</keyword>
<feature type="disulfide bond" evidence="5">
    <location>
        <begin position="1599"/>
        <end position="1626"/>
    </location>
</feature>
<dbReference type="PANTHER" id="PTHR19325:SF555">
    <property type="entry name" value="HIG-ANCHORING SCAFFOLD PROTEIN, ISOFORM G"/>
    <property type="match status" value="1"/>
</dbReference>
<reference evidence="9" key="2">
    <citation type="journal article" date="2022" name="Res Sq">
        <title>Comparative Genomics Reveals Insights into the Divergent Evolution of Astigmatic Mites and Household Pest Adaptations.</title>
        <authorList>
            <person name="Xiong Q."/>
            <person name="Wan A.T.-Y."/>
            <person name="Liu X.-Y."/>
            <person name="Fung C.S.-H."/>
            <person name="Xiao X."/>
            <person name="Malainual N."/>
            <person name="Hou J."/>
            <person name="Wang L."/>
            <person name="Wang M."/>
            <person name="Yang K."/>
            <person name="Cui Y."/>
            <person name="Leung E."/>
            <person name="Nong W."/>
            <person name="Shin S.-K."/>
            <person name="Au S."/>
            <person name="Jeong K.Y."/>
            <person name="Chew F.T."/>
            <person name="Hui J."/>
            <person name="Leung T.F."/>
            <person name="Tungtrongchitr A."/>
            <person name="Zhong N."/>
            <person name="Liu Z."/>
            <person name="Tsui S."/>
        </authorList>
    </citation>
    <scope>NUCLEOTIDE SEQUENCE</scope>
    <source>
        <strain evidence="9">Derf</strain>
        <tissue evidence="9">Whole organism</tissue>
    </source>
</reference>
<feature type="domain" description="Sushi" evidence="8">
    <location>
        <begin position="293"/>
        <end position="355"/>
    </location>
</feature>
<feature type="compositionally biased region" description="Basic residues" evidence="6">
    <location>
        <begin position="766"/>
        <end position="775"/>
    </location>
</feature>
<evidence type="ECO:0000256" key="1">
    <source>
        <dbReference type="ARBA" id="ARBA00022659"/>
    </source>
</evidence>
<name>A0A922L7E3_DERFA</name>
<feature type="disulfide bond" evidence="5">
    <location>
        <begin position="1387"/>
        <end position="1414"/>
    </location>
</feature>
<evidence type="ECO:0000313" key="10">
    <source>
        <dbReference type="Proteomes" id="UP000790347"/>
    </source>
</evidence>
<evidence type="ECO:0000259" key="8">
    <source>
        <dbReference type="PROSITE" id="PS50923"/>
    </source>
</evidence>
<evidence type="ECO:0000313" key="9">
    <source>
        <dbReference type="EMBL" id="KAH9526031.1"/>
    </source>
</evidence>
<feature type="domain" description="Sushi" evidence="8">
    <location>
        <begin position="232"/>
        <end position="291"/>
    </location>
</feature>
<dbReference type="Pfam" id="PF00084">
    <property type="entry name" value="Sushi"/>
    <property type="match status" value="12"/>
</dbReference>
<dbReference type="Gene3D" id="2.60.40.10">
    <property type="entry name" value="Immunoglobulins"/>
    <property type="match status" value="1"/>
</dbReference>
<evidence type="ECO:0000256" key="3">
    <source>
        <dbReference type="ARBA" id="ARBA00023157"/>
    </source>
</evidence>
<dbReference type="InterPro" id="IPR007110">
    <property type="entry name" value="Ig-like_dom"/>
</dbReference>
<evidence type="ECO:0000256" key="2">
    <source>
        <dbReference type="ARBA" id="ARBA00022737"/>
    </source>
</evidence>
<dbReference type="PANTHER" id="PTHR19325">
    <property type="entry name" value="COMPLEMENT COMPONENT-RELATED SUSHI DOMAIN-CONTAINING"/>
    <property type="match status" value="1"/>
</dbReference>
<evidence type="ECO:0000259" key="7">
    <source>
        <dbReference type="PROSITE" id="PS50835"/>
    </source>
</evidence>
<dbReference type="SMART" id="SM00409">
    <property type="entry name" value="IG"/>
    <property type="match status" value="1"/>
</dbReference>
<dbReference type="PROSITE" id="PS50923">
    <property type="entry name" value="SUSHI"/>
    <property type="match status" value="12"/>
</dbReference>
<feature type="domain" description="Sushi" evidence="8">
    <location>
        <begin position="591"/>
        <end position="648"/>
    </location>
</feature>
<feature type="disulfide bond" evidence="5">
    <location>
        <begin position="384"/>
        <end position="411"/>
    </location>
</feature>
<feature type="domain" description="Sushi" evidence="8">
    <location>
        <begin position="472"/>
        <end position="531"/>
    </location>
</feature>
<feature type="domain" description="Sushi" evidence="8">
    <location>
        <begin position="1504"/>
        <end position="1567"/>
    </location>
</feature>
<dbReference type="SUPFAM" id="SSF57535">
    <property type="entry name" value="Complement control module/SCR domain"/>
    <property type="match status" value="13"/>
</dbReference>
<reference evidence="9" key="1">
    <citation type="submission" date="2013-05" db="EMBL/GenBank/DDBJ databases">
        <authorList>
            <person name="Yim A.K.Y."/>
            <person name="Chan T.F."/>
            <person name="Ji K.M."/>
            <person name="Liu X.Y."/>
            <person name="Zhou J.W."/>
            <person name="Li R.Q."/>
            <person name="Yang K.Y."/>
            <person name="Li J."/>
            <person name="Li M."/>
            <person name="Law P.T.W."/>
            <person name="Wu Y.L."/>
            <person name="Cai Z.L."/>
            <person name="Qin H."/>
            <person name="Bao Y."/>
            <person name="Leung R.K.K."/>
            <person name="Ng P.K.S."/>
            <person name="Zou J."/>
            <person name="Zhong X.J."/>
            <person name="Ran P.X."/>
            <person name="Zhong N.S."/>
            <person name="Liu Z.G."/>
            <person name="Tsui S.K.W."/>
        </authorList>
    </citation>
    <scope>NUCLEOTIDE SEQUENCE</scope>
    <source>
        <strain evidence="9">Derf</strain>
        <tissue evidence="9">Whole organism</tissue>
    </source>
</reference>
<comment type="caution">
    <text evidence="5">Lacks conserved residue(s) required for the propagation of feature annotation.</text>
</comment>
<evidence type="ECO:0000256" key="6">
    <source>
        <dbReference type="SAM" id="MobiDB-lite"/>
    </source>
</evidence>
<sequence length="1644" mass="186412">MLKYIIPSSVSISSSSSSLLQMFRTFQLILIICCIIPLISSSSSSSLSTLDHSQKHYHNNHHHINEHKLHHHRQTDDYSTNIVSHGHSIRYYDDEDDDNNNNKIYKRIRKHSRSSLIDDDSTSLPISGDDHESNIPVSDISVQPELSSSIIDFNYITNGENNNITDHLSTIDGEDDTSITYDDRLCPRDREEAKARGQSCLRKCNSHKDCISSKRRCLCDGLCGWSCIRPDLNCEELPGVANSRYTLTNENFFHSKLIYECDPGFIMSGTGRERICQGDGSWSGWPPQCKTRPVCGTPPFIPHSKHSDLVGTEFELNKTVIYECFNGYEPNGSTEALCVHRNDTVFWSIDLICVRKNCGDPGNIENGYRKISGYVFTSSVNYFCNDGYILAGRALHYCQSDGHWGGELPVCKPVKCSQPKDPQNGRAFYDNYTYGSIVKYQCKSNFKLHGPQNRTCQSNREWSGDEPECKIIDCGQPDPFPNGYIEIQSTTIGSTIYFYCFDGMIFDGQYTNSTCTINGTWNPYPFPKCLAPCSIPQIINGMVENLPPRTKIQHGQPINVTCITNYDLAYQSNPIVCYNGSWSQSPTCVPARCKKLPTRPNNGFVVAPKTEHGMRALFICNDGYILEGPNITYCHFGVWNISSPTCNPIYCQFPGYIENGKVMLVGHMGMYDYPPYVKHVTNNKQIIFECDRGYHIVDGPPGATCVDGQWSPSKLPRCEIYSHPKLLRWNRSVKTLMRYNEELDTNERFEQQQESMIVKSTSSQQQRRRKRHHSKPSCARLPEKNWMTISIVRLGNGNNTYPHGTRIRIACDDGYVTTNPNRTLIKCAKGRWKPELPDCIPAPCITPTVPNARFHLHRRLLQPGELVKHENRIEFICEDGYHEPIPLTNVTLRCSYGSWDSFSSSQICVPKPCRLQRRHLPNGYYLDLTFDTDGTFIEHDSAVLFECLPGFKSNKTGEYRCSFGKIDPELPQCVPENSNNIDHSTPSPQFYNDGSISNRCRSPEKIENALIYFDQLLSQRLTLIGVAQVDHLMSTYDDFNLTNGRNLDYRYVQQSPLPFEYDHGTEIVFRCVTYASKMATKPINNDDESVTANQTTSTRSTWIIRCENGNWIGRSFECENDFIEMEPEEKEELMMLKESNDLNLFHGFSGNGSCMAYTNDSNIRMYNGEQIILNGTFVVHGTAIKISCSDIGRYQLIGSKDRICHNGIWSRSDPYLDKSPTILFRNQLGPIAQSYQGKLIVYPGTILHLDCLWKRKYGTPQWSWKLAQRQYLQYWTTDSSLEYRLTIFHAQESDSGLYTCQTPNLHIHTVEIKVRAIHCPNLNLTTTTTTTTMANNVDYMDDSNDANSTNPTTTSIPTMSTSLLRIAETITNGENNNKMGTIIHFECTLGTILVGQHSIQCLPNGQWSDSIPTCNVTQCYDLTSNLTTIVQRQRNQSDDDVESQTLQRNSPRIESAQIVEINRTIGSKVIFTCPRGYGLKGSNHELECLPSGHWSGSIPYCQEVRCGDPMIPKNGYIEGISMDQQMNVYFAGDIVQYACNDGYMIDGNPISICQENGRWSGPITKCKPSCNYPGLMHGSRLVSEVKFFYEVNETINFECYEGTRVKGNRSIKCISSGRWSGPIPECIPINMNLDQNDDNIDIYH</sequence>
<dbReference type="SMART" id="SM00032">
    <property type="entry name" value="CCP"/>
    <property type="match status" value="16"/>
</dbReference>
<dbReference type="InterPro" id="IPR035976">
    <property type="entry name" value="Sushi/SCR/CCP_sf"/>
</dbReference>
<feature type="domain" description="Sushi" evidence="8">
    <location>
        <begin position="649"/>
        <end position="720"/>
    </location>
</feature>
<evidence type="ECO:0008006" key="11">
    <source>
        <dbReference type="Google" id="ProtNLM"/>
    </source>
</evidence>
<feature type="disulfide bond" evidence="5">
    <location>
        <begin position="1570"/>
        <end position="1613"/>
    </location>
</feature>
<feature type="disulfide bond" evidence="5">
    <location>
        <begin position="295"/>
        <end position="338"/>
    </location>
</feature>
<evidence type="ECO:0000256" key="4">
    <source>
        <dbReference type="ARBA" id="ARBA00023180"/>
    </source>
</evidence>
<dbReference type="InterPro" id="IPR000436">
    <property type="entry name" value="Sushi_SCR_CCP_dom"/>
</dbReference>
<dbReference type="InterPro" id="IPR013783">
    <property type="entry name" value="Ig-like_fold"/>
</dbReference>
<keyword evidence="4" id="KW-0325">Glycoprotein</keyword>
<gene>
    <name evidence="9" type="ORF">DERF_000150</name>
</gene>
<feature type="disulfide bond" evidence="5">
    <location>
        <begin position="442"/>
        <end position="469"/>
    </location>
</feature>
<feature type="domain" description="Sushi" evidence="8">
    <location>
        <begin position="356"/>
        <end position="413"/>
    </location>
</feature>
<dbReference type="Proteomes" id="UP000790347">
    <property type="component" value="Unassembled WGS sequence"/>
</dbReference>
<feature type="region of interest" description="Disordered" evidence="6">
    <location>
        <begin position="116"/>
        <end position="136"/>
    </location>
</feature>
<feature type="domain" description="Sushi" evidence="8">
    <location>
        <begin position="1352"/>
        <end position="1416"/>
    </location>
</feature>
<keyword evidence="3 5" id="KW-1015">Disulfide bond</keyword>
<proteinExistence type="predicted"/>
<feature type="domain" description="Sushi" evidence="8">
    <location>
        <begin position="1568"/>
        <end position="1628"/>
    </location>
</feature>
<comment type="caution">
    <text evidence="9">The sequence shown here is derived from an EMBL/GenBank/DDBJ whole genome shotgun (WGS) entry which is preliminary data.</text>
</comment>
<keyword evidence="10" id="KW-1185">Reference proteome</keyword>